<feature type="domain" description="HTH myb-type" evidence="2">
    <location>
        <begin position="1"/>
        <end position="54"/>
    </location>
</feature>
<dbReference type="Pfam" id="PF00249">
    <property type="entry name" value="Myb_DNA-binding"/>
    <property type="match status" value="2"/>
</dbReference>
<evidence type="ECO:0000313" key="3">
    <source>
        <dbReference type="EMBL" id="CAG8454325.1"/>
    </source>
</evidence>
<dbReference type="EMBL" id="CAJVPJ010000010">
    <property type="protein sequence ID" value="CAG8454325.1"/>
    <property type="molecule type" value="Genomic_DNA"/>
</dbReference>
<reference evidence="3" key="1">
    <citation type="submission" date="2021-06" db="EMBL/GenBank/DDBJ databases">
        <authorList>
            <person name="Kallberg Y."/>
            <person name="Tangrot J."/>
            <person name="Rosling A."/>
        </authorList>
    </citation>
    <scope>NUCLEOTIDE SEQUENCE</scope>
    <source>
        <strain evidence="3">IA702</strain>
    </source>
</reference>
<keyword evidence="4" id="KW-1185">Reference proteome</keyword>
<dbReference type="GO" id="GO:0000981">
    <property type="term" value="F:DNA-binding transcription factor activity, RNA polymerase II-specific"/>
    <property type="evidence" value="ECO:0007669"/>
    <property type="project" value="TreeGrafter"/>
</dbReference>
<protein>
    <submittedName>
        <fullName evidence="3">9236_t:CDS:1</fullName>
    </submittedName>
</protein>
<dbReference type="PANTHER" id="PTHR45614">
    <property type="entry name" value="MYB PROTEIN-RELATED"/>
    <property type="match status" value="1"/>
</dbReference>
<feature type="domain" description="Myb-like" evidence="1">
    <location>
        <begin position="51"/>
        <end position="101"/>
    </location>
</feature>
<dbReference type="SMART" id="SM00717">
    <property type="entry name" value="SANT"/>
    <property type="match status" value="2"/>
</dbReference>
<dbReference type="SUPFAM" id="SSF46689">
    <property type="entry name" value="Homeodomain-like"/>
    <property type="match status" value="1"/>
</dbReference>
<name>A0A9N8VGL7_9GLOM</name>
<evidence type="ECO:0000313" key="4">
    <source>
        <dbReference type="Proteomes" id="UP000789572"/>
    </source>
</evidence>
<proteinExistence type="predicted"/>
<evidence type="ECO:0000259" key="2">
    <source>
        <dbReference type="PROSITE" id="PS51294"/>
    </source>
</evidence>
<dbReference type="GO" id="GO:0000978">
    <property type="term" value="F:RNA polymerase II cis-regulatory region sequence-specific DNA binding"/>
    <property type="evidence" value="ECO:0007669"/>
    <property type="project" value="TreeGrafter"/>
</dbReference>
<dbReference type="InterPro" id="IPR001005">
    <property type="entry name" value="SANT/Myb"/>
</dbReference>
<evidence type="ECO:0000259" key="1">
    <source>
        <dbReference type="PROSITE" id="PS50090"/>
    </source>
</evidence>
<dbReference type="GO" id="GO:0005634">
    <property type="term" value="C:nucleus"/>
    <property type="evidence" value="ECO:0007669"/>
    <property type="project" value="TreeGrafter"/>
</dbReference>
<gene>
    <name evidence="3" type="ORF">POCULU_LOCUS205</name>
</gene>
<dbReference type="PROSITE" id="PS51294">
    <property type="entry name" value="HTH_MYB"/>
    <property type="match status" value="2"/>
</dbReference>
<dbReference type="InterPro" id="IPR050560">
    <property type="entry name" value="MYB_TF"/>
</dbReference>
<dbReference type="InterPro" id="IPR009057">
    <property type="entry name" value="Homeodomain-like_sf"/>
</dbReference>
<dbReference type="CDD" id="cd00167">
    <property type="entry name" value="SANT"/>
    <property type="match status" value="2"/>
</dbReference>
<comment type="caution">
    <text evidence="3">The sequence shown here is derived from an EMBL/GenBank/DDBJ whole genome shotgun (WGS) entry which is preliminary data.</text>
</comment>
<organism evidence="3 4">
    <name type="scientific">Paraglomus occultum</name>
    <dbReference type="NCBI Taxonomy" id="144539"/>
    <lineage>
        <taxon>Eukaryota</taxon>
        <taxon>Fungi</taxon>
        <taxon>Fungi incertae sedis</taxon>
        <taxon>Mucoromycota</taxon>
        <taxon>Glomeromycotina</taxon>
        <taxon>Glomeromycetes</taxon>
        <taxon>Paraglomerales</taxon>
        <taxon>Paraglomeraceae</taxon>
        <taxon>Paraglomus</taxon>
    </lineage>
</organism>
<sequence>MPRRKYWTPSQDYQLREFVETHGPRWGDIARVIGNNTTGKQCRERYRNHLDRKINHSKLTLLEQAEIYRLYEKHGSKWALIAAQLPGRTSLQVRNFYYNVRRIAKRRDPARKMSVSYICGKPQ</sequence>
<dbReference type="AlphaFoldDB" id="A0A9N8VGL7"/>
<dbReference type="PROSITE" id="PS50090">
    <property type="entry name" value="MYB_LIKE"/>
    <property type="match status" value="2"/>
</dbReference>
<accession>A0A9N8VGL7</accession>
<dbReference type="OrthoDB" id="2143914at2759"/>
<dbReference type="Proteomes" id="UP000789572">
    <property type="component" value="Unassembled WGS sequence"/>
</dbReference>
<feature type="domain" description="HTH myb-type" evidence="2">
    <location>
        <begin position="63"/>
        <end position="105"/>
    </location>
</feature>
<dbReference type="Gene3D" id="1.10.10.60">
    <property type="entry name" value="Homeodomain-like"/>
    <property type="match status" value="2"/>
</dbReference>
<feature type="domain" description="Myb-like" evidence="1">
    <location>
        <begin position="1"/>
        <end position="50"/>
    </location>
</feature>
<dbReference type="InterPro" id="IPR017930">
    <property type="entry name" value="Myb_dom"/>
</dbReference>